<accession>A0A2T9YBK1</accession>
<dbReference type="Proteomes" id="UP000245699">
    <property type="component" value="Unassembled WGS sequence"/>
</dbReference>
<protein>
    <submittedName>
        <fullName evidence="1">Uncharacterized protein</fullName>
    </submittedName>
</protein>
<evidence type="ECO:0000313" key="2">
    <source>
        <dbReference type="Proteomes" id="UP000245699"/>
    </source>
</evidence>
<gene>
    <name evidence="1" type="ORF">BB559_004984</name>
</gene>
<name>A0A2T9YBK1_9FUNG</name>
<keyword evidence="2" id="KW-1185">Reference proteome</keyword>
<reference evidence="1 2" key="1">
    <citation type="journal article" date="2018" name="MBio">
        <title>Comparative Genomics Reveals the Core Gene Toolbox for the Fungus-Insect Symbiosis.</title>
        <authorList>
            <person name="Wang Y."/>
            <person name="Stata M."/>
            <person name="Wang W."/>
            <person name="Stajich J.E."/>
            <person name="White M.M."/>
            <person name="Moncalvo J.M."/>
        </authorList>
    </citation>
    <scope>NUCLEOTIDE SEQUENCE [LARGE SCALE GENOMIC DNA]</scope>
    <source>
        <strain evidence="1 2">AUS-77-4</strain>
    </source>
</reference>
<proteinExistence type="predicted"/>
<sequence length="263" mass="29968">MKNLYLSALNKCKINLLYSVLVSNFYDKLCSPGIYSQASLDNISQSLGSQNKNANIYDENMDTKQLPKSSSNTSLYETSVKIDRETDTMKQEKNISIFNNPTTSINFTYGGKLKLKSVSTPNLLTENKKLSSIKTRYRTKLNNARKSISFLSHFPNKKKMSNIKNNTMATNNNGTDFTNKEASIPILVELDHSATKQLKLKNRQTNTKNIYSFDNSVAENNFIQTNDETKERNIHSYIVQDERTEQEWFDSCISWAISGSESE</sequence>
<dbReference type="AlphaFoldDB" id="A0A2T9YBK1"/>
<evidence type="ECO:0000313" key="1">
    <source>
        <dbReference type="EMBL" id="PVU89701.1"/>
    </source>
</evidence>
<comment type="caution">
    <text evidence="1">The sequence shown here is derived from an EMBL/GenBank/DDBJ whole genome shotgun (WGS) entry which is preliminary data.</text>
</comment>
<organism evidence="1 2">
    <name type="scientific">Furculomyces boomerangus</name>
    <dbReference type="NCBI Taxonomy" id="61424"/>
    <lineage>
        <taxon>Eukaryota</taxon>
        <taxon>Fungi</taxon>
        <taxon>Fungi incertae sedis</taxon>
        <taxon>Zoopagomycota</taxon>
        <taxon>Kickxellomycotina</taxon>
        <taxon>Harpellomycetes</taxon>
        <taxon>Harpellales</taxon>
        <taxon>Harpellaceae</taxon>
        <taxon>Furculomyces</taxon>
    </lineage>
</organism>
<dbReference type="EMBL" id="MBFT01000527">
    <property type="protein sequence ID" value="PVU89701.1"/>
    <property type="molecule type" value="Genomic_DNA"/>
</dbReference>